<gene>
    <name evidence="2" type="ORF">ZIOFF_001787</name>
</gene>
<evidence type="ECO:0000256" key="1">
    <source>
        <dbReference type="SAM" id="MobiDB-lite"/>
    </source>
</evidence>
<feature type="compositionally biased region" description="Low complexity" evidence="1">
    <location>
        <begin position="79"/>
        <end position="106"/>
    </location>
</feature>
<dbReference type="InterPro" id="IPR044593">
    <property type="entry name" value="FLZ8/MARD1"/>
</dbReference>
<feature type="region of interest" description="Disordered" evidence="1">
    <location>
        <begin position="72"/>
        <end position="106"/>
    </location>
</feature>
<sequence>MRLDSNGAPGFSTSRCQVRLGSGFARGDTRKYGGMGTHRVEDLESQPSIAIGGVLAGSALEEREIIMLRKKSRPVARKQGSLMSEKQSSSSSFSVNGGSIQSKPSPLSLFPSPRLFRSFSCKGFSDHESSMSPTSILETKHLCSLGALSVSDRPKPKKPSFENGGSEPTGLGILDALAVDDKLEESSDAPPRRRMIVFGSQLKVQVPPPPMELPASPIEFGVKNKDSKLALFSPALRSSLGTESPARETFSPRSISVSEMERSEDYTCVISHGPNPKTTHIFDNCIVESCGDEEDRRRLGHLVGQVRSLPVVSRY</sequence>
<protein>
    <submittedName>
        <fullName evidence="2">Uncharacterized protein</fullName>
    </submittedName>
</protein>
<reference evidence="2 3" key="1">
    <citation type="submission" date="2020-08" db="EMBL/GenBank/DDBJ databases">
        <title>Plant Genome Project.</title>
        <authorList>
            <person name="Zhang R.-G."/>
        </authorList>
    </citation>
    <scope>NUCLEOTIDE SEQUENCE [LARGE SCALE GENOMIC DNA]</scope>
    <source>
        <tissue evidence="2">Rhizome</tissue>
    </source>
</reference>
<dbReference type="PANTHER" id="PTHR46443">
    <property type="entry name" value="FCS-LIKE ZINC FINGER 8"/>
    <property type="match status" value="1"/>
</dbReference>
<organism evidence="2 3">
    <name type="scientific">Zingiber officinale</name>
    <name type="common">Ginger</name>
    <name type="synonym">Amomum zingiber</name>
    <dbReference type="NCBI Taxonomy" id="94328"/>
    <lineage>
        <taxon>Eukaryota</taxon>
        <taxon>Viridiplantae</taxon>
        <taxon>Streptophyta</taxon>
        <taxon>Embryophyta</taxon>
        <taxon>Tracheophyta</taxon>
        <taxon>Spermatophyta</taxon>
        <taxon>Magnoliopsida</taxon>
        <taxon>Liliopsida</taxon>
        <taxon>Zingiberales</taxon>
        <taxon>Zingiberaceae</taxon>
        <taxon>Zingiber</taxon>
    </lineage>
</organism>
<dbReference type="AlphaFoldDB" id="A0A8J5IKS6"/>
<proteinExistence type="predicted"/>
<evidence type="ECO:0000313" key="3">
    <source>
        <dbReference type="Proteomes" id="UP000734854"/>
    </source>
</evidence>
<keyword evidence="3" id="KW-1185">Reference proteome</keyword>
<name>A0A8J5IKS6_ZINOF</name>
<comment type="caution">
    <text evidence="2">The sequence shown here is derived from an EMBL/GenBank/DDBJ whole genome shotgun (WGS) entry which is preliminary data.</text>
</comment>
<dbReference type="EMBL" id="JACMSC010000001">
    <property type="protein sequence ID" value="KAG6536720.1"/>
    <property type="molecule type" value="Genomic_DNA"/>
</dbReference>
<dbReference type="PANTHER" id="PTHR46443:SF3">
    <property type="entry name" value="PROTEIN MARD1"/>
    <property type="match status" value="1"/>
</dbReference>
<dbReference type="Proteomes" id="UP000734854">
    <property type="component" value="Unassembled WGS sequence"/>
</dbReference>
<accession>A0A8J5IKS6</accession>
<evidence type="ECO:0000313" key="2">
    <source>
        <dbReference type="EMBL" id="KAG6536720.1"/>
    </source>
</evidence>